<dbReference type="InterPro" id="IPR012341">
    <property type="entry name" value="6hp_glycosidase-like_sf"/>
</dbReference>
<dbReference type="PANTHER" id="PTHR33886:SF8">
    <property type="entry name" value="UNSATURATED RHAMNOGALACTURONAN HYDROLASE (EUROFUNG)"/>
    <property type="match status" value="1"/>
</dbReference>
<dbReference type="InterPro" id="IPR052043">
    <property type="entry name" value="PolySaccharide_Degr_Enz"/>
</dbReference>
<evidence type="ECO:0000313" key="3">
    <source>
        <dbReference type="Proteomes" id="UP000605676"/>
    </source>
</evidence>
<keyword evidence="1 2" id="KW-0378">Hydrolase</keyword>
<dbReference type="PANTHER" id="PTHR33886">
    <property type="entry name" value="UNSATURATED RHAMNOGALACTURONAN HYDROLASE (EUROFUNG)"/>
    <property type="match status" value="1"/>
</dbReference>
<organism evidence="2 3">
    <name type="scientific">Carboxylicivirga marina</name>
    <dbReference type="NCBI Taxonomy" id="2800988"/>
    <lineage>
        <taxon>Bacteria</taxon>
        <taxon>Pseudomonadati</taxon>
        <taxon>Bacteroidota</taxon>
        <taxon>Bacteroidia</taxon>
        <taxon>Marinilabiliales</taxon>
        <taxon>Marinilabiliaceae</taxon>
        <taxon>Carboxylicivirga</taxon>
    </lineage>
</organism>
<dbReference type="Proteomes" id="UP000605676">
    <property type="component" value="Unassembled WGS sequence"/>
</dbReference>
<dbReference type="EMBL" id="JAENRR010000003">
    <property type="protein sequence ID" value="MBK3516084.1"/>
    <property type="molecule type" value="Genomic_DNA"/>
</dbReference>
<dbReference type="Gene3D" id="1.50.10.10">
    <property type="match status" value="1"/>
</dbReference>
<reference evidence="2 3" key="1">
    <citation type="submission" date="2021-01" db="EMBL/GenBank/DDBJ databases">
        <title>Carboxyliciviraga sp.nov., isolated from coastal sediments.</title>
        <authorList>
            <person name="Lu D."/>
            <person name="Zhang T."/>
        </authorList>
    </citation>
    <scope>NUCLEOTIDE SEQUENCE [LARGE SCALE GENOMIC DNA]</scope>
    <source>
        <strain evidence="2 3">N1Y132</strain>
    </source>
</reference>
<dbReference type="SUPFAM" id="SSF48208">
    <property type="entry name" value="Six-hairpin glycosidases"/>
    <property type="match status" value="1"/>
</dbReference>
<sequence length="417" mass="47303">MKPLSVVILIIIAGAVTVVCSNYDTHSTYSLSQEQVKSITQKVADRQILAVEDLSIQRTASGIQQENAEMWSKTNNNMPGLYNKNRHEISWTNSVLYAGMYRWSEIADEPGKYREWLLSIGEENDWKLGGRLYHAEDYAIGQLYTSLYQDCGSQEMIFPTISNFDSILVNRKTGSLECVSLAEVKAGKNETDCYNRWGWADALFMAPPVWARLARITGERKYLEFMDEEYHATYDFLYDKSEKLFFQDASYFSLKEKNGRKIFESKGNGLIFAGLALVISDLPKDWPGRQFYVSLFKNMAYQLKLLQCEDGTWRKGLLGDVGDYPNMDMGGTALFTHGLAYGINNEMLPRADFEPVVFKAWEALTPCVTTEGVLDYKQTMDVGIGDDYPAKEEVTDVGAFLAAGSEVYKLVKRTYHN</sequence>
<name>A0ABS1HEI2_9BACT</name>
<evidence type="ECO:0000256" key="1">
    <source>
        <dbReference type="ARBA" id="ARBA00022801"/>
    </source>
</evidence>
<keyword evidence="3" id="KW-1185">Reference proteome</keyword>
<evidence type="ECO:0000313" key="2">
    <source>
        <dbReference type="EMBL" id="MBK3516084.1"/>
    </source>
</evidence>
<dbReference type="InterPro" id="IPR010905">
    <property type="entry name" value="Glyco_hydro_88"/>
</dbReference>
<gene>
    <name evidence="2" type="ORF">JIV24_01945</name>
</gene>
<proteinExistence type="predicted"/>
<dbReference type="InterPro" id="IPR008928">
    <property type="entry name" value="6-hairpin_glycosidase_sf"/>
</dbReference>
<dbReference type="GO" id="GO:0016787">
    <property type="term" value="F:hydrolase activity"/>
    <property type="evidence" value="ECO:0007669"/>
    <property type="project" value="UniProtKB-KW"/>
</dbReference>
<comment type="caution">
    <text evidence="2">The sequence shown here is derived from an EMBL/GenBank/DDBJ whole genome shotgun (WGS) entry which is preliminary data.</text>
</comment>
<dbReference type="RefSeq" id="WP_200463317.1">
    <property type="nucleotide sequence ID" value="NZ_JAENRR010000003.1"/>
</dbReference>
<dbReference type="Pfam" id="PF07470">
    <property type="entry name" value="Glyco_hydro_88"/>
    <property type="match status" value="1"/>
</dbReference>
<protein>
    <submittedName>
        <fullName evidence="2">Glycoside hydrolase family 88 protein</fullName>
    </submittedName>
</protein>
<accession>A0ABS1HEI2</accession>